<sequence length="161" mass="17044">MTTINGQLQGSGRHIAIVVARFNTAITSKLLAGAQDNLERHGVAAEDIDVLWVPGAFEIPTVAQQVATSGRYDGIITLGAVIRGETSHYDYVCNVVSNGVAAVGRQTGVPTMFGVLTTDTIEQALNRAGVKVGNKGADCAESVLDMIDVQRQFRELTATTK</sequence>
<dbReference type="Proteomes" id="UP001589691">
    <property type="component" value="Unassembled WGS sequence"/>
</dbReference>
<evidence type="ECO:0000256" key="1">
    <source>
        <dbReference type="ARBA" id="ARBA00004917"/>
    </source>
</evidence>
<dbReference type="Gene3D" id="3.40.50.960">
    <property type="entry name" value="Lumazine/riboflavin synthase"/>
    <property type="match status" value="1"/>
</dbReference>
<organism evidence="8 9">
    <name type="scientific">Lactiplantibacillus modestisalitolerans</name>
    <dbReference type="NCBI Taxonomy" id="1457219"/>
    <lineage>
        <taxon>Bacteria</taxon>
        <taxon>Bacillati</taxon>
        <taxon>Bacillota</taxon>
        <taxon>Bacilli</taxon>
        <taxon>Lactobacillales</taxon>
        <taxon>Lactobacillaceae</taxon>
        <taxon>Lactiplantibacillus</taxon>
    </lineage>
</organism>
<dbReference type="GO" id="GO:0000906">
    <property type="term" value="F:6,7-dimethyl-8-ribityllumazine synthase activity"/>
    <property type="evidence" value="ECO:0007669"/>
    <property type="project" value="UniProtKB-EC"/>
</dbReference>
<feature type="binding site" evidence="7">
    <location>
        <position position="113"/>
    </location>
    <ligand>
        <name>5-amino-6-(D-ribitylamino)uracil</name>
        <dbReference type="ChEBI" id="CHEBI:15934"/>
    </ligand>
</feature>
<keyword evidence="9" id="KW-1185">Reference proteome</keyword>
<dbReference type="EC" id="2.5.1.78" evidence="3 7"/>
<dbReference type="PANTHER" id="PTHR21058">
    <property type="entry name" value="6,7-DIMETHYL-8-RIBITYLLUMAZINE SYNTHASE DMRL SYNTHASE LUMAZINE SYNTHASE"/>
    <property type="match status" value="1"/>
</dbReference>
<feature type="binding site" evidence="7">
    <location>
        <begin position="85"/>
        <end position="86"/>
    </location>
    <ligand>
        <name>(2S)-2-hydroxy-3-oxobutyl phosphate</name>
        <dbReference type="ChEBI" id="CHEBI:58830"/>
    </ligand>
</feature>
<keyword evidence="4 7" id="KW-0686">Riboflavin biosynthesis</keyword>
<evidence type="ECO:0000313" key="8">
    <source>
        <dbReference type="EMBL" id="MFB9768562.1"/>
    </source>
</evidence>
<feature type="binding site" evidence="7">
    <location>
        <position position="22"/>
    </location>
    <ligand>
        <name>5-amino-6-(D-ribitylamino)uracil</name>
        <dbReference type="ChEBI" id="CHEBI:15934"/>
    </ligand>
</feature>
<dbReference type="Pfam" id="PF00885">
    <property type="entry name" value="DMRL_synthase"/>
    <property type="match status" value="1"/>
</dbReference>
<proteinExistence type="inferred from homology"/>
<dbReference type="InterPro" id="IPR036467">
    <property type="entry name" value="LS/RS_sf"/>
</dbReference>
<dbReference type="PANTHER" id="PTHR21058:SF0">
    <property type="entry name" value="6,7-DIMETHYL-8-RIBITYLLUMAZINE SYNTHASE"/>
    <property type="match status" value="1"/>
</dbReference>
<feature type="binding site" evidence="7">
    <location>
        <begin position="80"/>
        <end position="82"/>
    </location>
    <ligand>
        <name>5-amino-6-(D-ribitylamino)uracil</name>
        <dbReference type="ChEBI" id="CHEBI:15934"/>
    </ligand>
</feature>
<accession>A0ABV5WR14</accession>
<name>A0ABV5WR14_9LACO</name>
<comment type="pathway">
    <text evidence="1 7">Cofactor biosynthesis; riboflavin biosynthesis; riboflavin from 2-hydroxy-3-oxobutyl phosphate and 5-amino-6-(D-ribitylamino)uracil: step 1/2.</text>
</comment>
<evidence type="ECO:0000256" key="7">
    <source>
        <dbReference type="HAMAP-Rule" id="MF_00178"/>
    </source>
</evidence>
<evidence type="ECO:0000313" key="9">
    <source>
        <dbReference type="Proteomes" id="UP001589691"/>
    </source>
</evidence>
<dbReference type="EMBL" id="JBHLZY010000005">
    <property type="protein sequence ID" value="MFB9768562.1"/>
    <property type="molecule type" value="Genomic_DNA"/>
</dbReference>
<evidence type="ECO:0000256" key="3">
    <source>
        <dbReference type="ARBA" id="ARBA00012664"/>
    </source>
</evidence>
<reference evidence="8 9" key="1">
    <citation type="submission" date="2024-09" db="EMBL/GenBank/DDBJ databases">
        <authorList>
            <person name="Sun Q."/>
            <person name="Mori K."/>
        </authorList>
    </citation>
    <scope>NUCLEOTIDE SEQUENCE [LARGE SCALE GENOMIC DNA]</scope>
    <source>
        <strain evidence="8 9">TBRC 4576</strain>
    </source>
</reference>
<feature type="active site" description="Proton donor" evidence="7">
    <location>
        <position position="88"/>
    </location>
</feature>
<dbReference type="HAMAP" id="MF_00178">
    <property type="entry name" value="Lumazine_synth"/>
    <property type="match status" value="1"/>
</dbReference>
<dbReference type="NCBIfam" id="TIGR00114">
    <property type="entry name" value="lumazine-synth"/>
    <property type="match status" value="1"/>
</dbReference>
<dbReference type="InterPro" id="IPR034964">
    <property type="entry name" value="LS"/>
</dbReference>
<evidence type="ECO:0000256" key="4">
    <source>
        <dbReference type="ARBA" id="ARBA00022619"/>
    </source>
</evidence>
<comment type="catalytic activity">
    <reaction evidence="6 7">
        <text>(2S)-2-hydroxy-3-oxobutyl phosphate + 5-amino-6-(D-ribitylamino)uracil = 6,7-dimethyl-8-(1-D-ribityl)lumazine + phosphate + 2 H2O + H(+)</text>
        <dbReference type="Rhea" id="RHEA:26152"/>
        <dbReference type="ChEBI" id="CHEBI:15377"/>
        <dbReference type="ChEBI" id="CHEBI:15378"/>
        <dbReference type="ChEBI" id="CHEBI:15934"/>
        <dbReference type="ChEBI" id="CHEBI:43474"/>
        <dbReference type="ChEBI" id="CHEBI:58201"/>
        <dbReference type="ChEBI" id="CHEBI:58830"/>
        <dbReference type="EC" id="2.5.1.78"/>
    </reaction>
</comment>
<dbReference type="RefSeq" id="WP_137643218.1">
    <property type="nucleotide sequence ID" value="NZ_BJEA01000014.1"/>
</dbReference>
<evidence type="ECO:0000256" key="6">
    <source>
        <dbReference type="ARBA" id="ARBA00048785"/>
    </source>
</evidence>
<comment type="function">
    <text evidence="7">Catalyzes the formation of 6,7-dimethyl-8-ribityllumazine by condensation of 5-amino-6-(D-ribitylamino)uracil with 3,4-dihydroxy-2-butanone 4-phosphate. This is the penultimate step in the biosynthesis of riboflavin.</text>
</comment>
<evidence type="ECO:0000256" key="2">
    <source>
        <dbReference type="ARBA" id="ARBA00007424"/>
    </source>
</evidence>
<gene>
    <name evidence="7 8" type="primary">ribH</name>
    <name evidence="8" type="ORF">ACFFLI_01595</name>
</gene>
<dbReference type="InterPro" id="IPR002180">
    <property type="entry name" value="LS/RS"/>
</dbReference>
<feature type="binding site" evidence="7">
    <location>
        <begin position="56"/>
        <end position="58"/>
    </location>
    <ligand>
        <name>5-amino-6-(D-ribitylamino)uracil</name>
        <dbReference type="ChEBI" id="CHEBI:15934"/>
    </ligand>
</feature>
<dbReference type="SUPFAM" id="SSF52121">
    <property type="entry name" value="Lumazine synthase"/>
    <property type="match status" value="1"/>
</dbReference>
<comment type="similarity">
    <text evidence="2 7">Belongs to the DMRL synthase family.</text>
</comment>
<feature type="binding site" evidence="7">
    <location>
        <position position="127"/>
    </location>
    <ligand>
        <name>(2S)-2-hydroxy-3-oxobutyl phosphate</name>
        <dbReference type="ChEBI" id="CHEBI:58830"/>
    </ligand>
</feature>
<dbReference type="CDD" id="cd09209">
    <property type="entry name" value="Lumazine_synthase-I"/>
    <property type="match status" value="1"/>
</dbReference>
<protein>
    <recommendedName>
        <fullName evidence="3 7">6,7-dimethyl-8-ribityllumazine synthase</fullName>
        <shortName evidence="7">DMRL synthase</shortName>
        <shortName evidence="7">LS</shortName>
        <shortName evidence="7">Lumazine synthase</shortName>
        <ecNumber evidence="3 7">2.5.1.78</ecNumber>
    </recommendedName>
</protein>
<evidence type="ECO:0000256" key="5">
    <source>
        <dbReference type="ARBA" id="ARBA00022679"/>
    </source>
</evidence>
<keyword evidence="5 7" id="KW-0808">Transferase</keyword>
<comment type="caution">
    <text evidence="8">The sequence shown here is derived from an EMBL/GenBank/DDBJ whole genome shotgun (WGS) entry which is preliminary data.</text>
</comment>